<dbReference type="Proteomes" id="UP000307087">
    <property type="component" value="Unassembled WGS sequence"/>
</dbReference>
<dbReference type="PANTHER" id="PTHR23028">
    <property type="entry name" value="ACETYLTRANSFERASE"/>
    <property type="match status" value="1"/>
</dbReference>
<evidence type="ECO:0000313" key="5">
    <source>
        <dbReference type="Proteomes" id="UP000307087"/>
    </source>
</evidence>
<evidence type="ECO:0000259" key="2">
    <source>
        <dbReference type="Pfam" id="PF01757"/>
    </source>
</evidence>
<feature type="transmembrane region" description="Helical" evidence="1">
    <location>
        <begin position="328"/>
        <end position="345"/>
    </location>
</feature>
<accession>A0A4S8N9F6</accession>
<keyword evidence="1" id="KW-0472">Membrane</keyword>
<dbReference type="InterPro" id="IPR002656">
    <property type="entry name" value="Acyl_transf_3_dom"/>
</dbReference>
<dbReference type="AlphaFoldDB" id="A0A4S8N9F6"/>
<keyword evidence="1" id="KW-0812">Transmembrane</keyword>
<dbReference type="Pfam" id="PF01757">
    <property type="entry name" value="Acyl_transf_3"/>
    <property type="match status" value="1"/>
</dbReference>
<evidence type="ECO:0000313" key="4">
    <source>
        <dbReference type="EMBL" id="THV12938.1"/>
    </source>
</evidence>
<feature type="transmembrane region" description="Helical" evidence="1">
    <location>
        <begin position="36"/>
        <end position="57"/>
    </location>
</feature>
<proteinExistence type="predicted"/>
<feature type="transmembrane region" description="Helical" evidence="1">
    <location>
        <begin position="172"/>
        <end position="190"/>
    </location>
</feature>
<dbReference type="PANTHER" id="PTHR23028:SF53">
    <property type="entry name" value="ACYL_TRANSF_3 DOMAIN-CONTAINING PROTEIN"/>
    <property type="match status" value="1"/>
</dbReference>
<protein>
    <submittedName>
        <fullName evidence="4">Acyltransferase</fullName>
    </submittedName>
</protein>
<keyword evidence="1" id="KW-1133">Transmembrane helix</keyword>
<sequence>MGSGESRTTRTDIQGLRAIAVAMVVVYHLHHPLLPGGFVGVDVFFVISGFLITAHLLHRPPRRPVDLADFWGRRIRRLLPASLLVLALTLVAVRLIGPDTQWEPNADDARAAALYVVNWSLADRAVDYLASDNVPTAVQHFWSLSVEEQFYFGWPILIGLAFLASRRLRVRSVYVVGATLSTVVLASFLFSVERTMNDPAAAYFITPTRIWELGIGGLVAFVVSQRELPLRHPLVRAVGSWLGLAAMVATGFLYSGATPFPGYQAALPVLGTALVILCRPDADLPFSPGRLLALGPSRWLGDVSYSVYLWHWPLIVLAPSALGRDTRWFDLIGIAALTLLLAALSERYVERPFRSGSLGRYRRTTYAAGLAGMAVVVTMATVVIQSVQGEEADDRERLAEAIREGGSCFGAAALEPGADCEPVSYDELLPAPVLAAKDKSEAYKDVGGQQCWSFTPEFPDRPCTFGDPDGDVTIALVGNSHAGHWLPALQRVASNRGWRVDTYLASQCAFSAIAQNFQTDDYSQACLEWVERTAEQIAEAQPDLVVTSNRVSVRAAESSDLASSLPLYADGFRSVFDTLLAADVPVLVIRDTPATGMATPTCIADAGEDYAECDGTRADWLPADPSTDAVTAVGDPRLRLVDMTDHICDGEVCRVVNGGVITYFDASHLTATYAHTLGPYLAAPLERMLAQARGGTQARTPDQPSGEG</sequence>
<gene>
    <name evidence="4" type="ORF">E9934_11205</name>
</gene>
<dbReference type="InterPro" id="IPR050879">
    <property type="entry name" value="Acyltransferase_3"/>
</dbReference>
<dbReference type="RefSeq" id="WP_136562972.1">
    <property type="nucleotide sequence ID" value="NZ_BAABLS010000004.1"/>
</dbReference>
<organism evidence="4 5">
    <name type="scientific">Nocardioides caeni</name>
    <dbReference type="NCBI Taxonomy" id="574700"/>
    <lineage>
        <taxon>Bacteria</taxon>
        <taxon>Bacillati</taxon>
        <taxon>Actinomycetota</taxon>
        <taxon>Actinomycetes</taxon>
        <taxon>Propionibacteriales</taxon>
        <taxon>Nocardioidaceae</taxon>
        <taxon>Nocardioides</taxon>
    </lineage>
</organism>
<feature type="transmembrane region" description="Helical" evidence="1">
    <location>
        <begin position="78"/>
        <end position="97"/>
    </location>
</feature>
<comment type="caution">
    <text evidence="4">The sequence shown here is derived from an EMBL/GenBank/DDBJ whole genome shotgun (WGS) entry which is preliminary data.</text>
</comment>
<evidence type="ECO:0000259" key="3">
    <source>
        <dbReference type="Pfam" id="PF19040"/>
    </source>
</evidence>
<reference evidence="4 5" key="1">
    <citation type="journal article" date="2009" name="Int. J. Syst. Evol. Microbiol.">
        <title>Nocardioides caeni sp. nov., isolated from wastewater.</title>
        <authorList>
            <person name="Yoon J.H."/>
            <person name="Kang S.J."/>
            <person name="Park S."/>
            <person name="Kim W."/>
            <person name="Oh T.K."/>
        </authorList>
    </citation>
    <scope>NUCLEOTIDE SEQUENCE [LARGE SCALE GENOMIC DNA]</scope>
    <source>
        <strain evidence="4 5">DSM 23134</strain>
    </source>
</reference>
<feature type="domain" description="SGNH" evidence="3">
    <location>
        <begin position="459"/>
        <end position="682"/>
    </location>
</feature>
<dbReference type="GO" id="GO:0016747">
    <property type="term" value="F:acyltransferase activity, transferring groups other than amino-acyl groups"/>
    <property type="evidence" value="ECO:0007669"/>
    <property type="project" value="InterPro"/>
</dbReference>
<keyword evidence="5" id="KW-1185">Reference proteome</keyword>
<keyword evidence="4" id="KW-0808">Transferase</keyword>
<dbReference type="Pfam" id="PF19040">
    <property type="entry name" value="SGNH"/>
    <property type="match status" value="1"/>
</dbReference>
<dbReference type="InterPro" id="IPR043968">
    <property type="entry name" value="SGNH"/>
</dbReference>
<dbReference type="GO" id="GO:0009103">
    <property type="term" value="P:lipopolysaccharide biosynthetic process"/>
    <property type="evidence" value="ECO:0007669"/>
    <property type="project" value="TreeGrafter"/>
</dbReference>
<dbReference type="EMBL" id="STGW01000006">
    <property type="protein sequence ID" value="THV12938.1"/>
    <property type="molecule type" value="Genomic_DNA"/>
</dbReference>
<feature type="transmembrane region" description="Helical" evidence="1">
    <location>
        <begin position="234"/>
        <end position="254"/>
    </location>
</feature>
<keyword evidence="4" id="KW-0012">Acyltransferase</keyword>
<dbReference type="OrthoDB" id="3404679at2"/>
<dbReference type="GO" id="GO:0016020">
    <property type="term" value="C:membrane"/>
    <property type="evidence" value="ECO:0007669"/>
    <property type="project" value="TreeGrafter"/>
</dbReference>
<feature type="transmembrane region" description="Helical" evidence="1">
    <location>
        <begin position="202"/>
        <end position="222"/>
    </location>
</feature>
<feature type="transmembrane region" description="Helical" evidence="1">
    <location>
        <begin position="149"/>
        <end position="165"/>
    </location>
</feature>
<feature type="domain" description="Acyltransferase 3" evidence="2">
    <location>
        <begin position="12"/>
        <end position="344"/>
    </location>
</feature>
<name>A0A4S8N9F6_9ACTN</name>
<feature type="transmembrane region" description="Helical" evidence="1">
    <location>
        <begin position="366"/>
        <end position="387"/>
    </location>
</feature>
<evidence type="ECO:0000256" key="1">
    <source>
        <dbReference type="SAM" id="Phobius"/>
    </source>
</evidence>
<feature type="transmembrane region" description="Helical" evidence="1">
    <location>
        <begin position="12"/>
        <end position="30"/>
    </location>
</feature>